<dbReference type="Proteomes" id="UP000288216">
    <property type="component" value="Unassembled WGS sequence"/>
</dbReference>
<name>A0A401QBA2_SCYTO</name>
<evidence type="ECO:0000313" key="3">
    <source>
        <dbReference type="Proteomes" id="UP000288216"/>
    </source>
</evidence>
<reference evidence="2 3" key="1">
    <citation type="journal article" date="2018" name="Nat. Ecol. Evol.">
        <title>Shark genomes provide insights into elasmobranch evolution and the origin of vertebrates.</title>
        <authorList>
            <person name="Hara Y"/>
            <person name="Yamaguchi K"/>
            <person name="Onimaru K"/>
            <person name="Kadota M"/>
            <person name="Koyanagi M"/>
            <person name="Keeley SD"/>
            <person name="Tatsumi K"/>
            <person name="Tanaka K"/>
            <person name="Motone F"/>
            <person name="Kageyama Y"/>
            <person name="Nozu R"/>
            <person name="Adachi N"/>
            <person name="Nishimura O"/>
            <person name="Nakagawa R"/>
            <person name="Tanegashima C"/>
            <person name="Kiyatake I"/>
            <person name="Matsumoto R"/>
            <person name="Murakumo K"/>
            <person name="Nishida K"/>
            <person name="Terakita A"/>
            <person name="Kuratani S"/>
            <person name="Sato K"/>
            <person name="Hyodo S Kuraku.S."/>
        </authorList>
    </citation>
    <scope>NUCLEOTIDE SEQUENCE [LARGE SCALE GENOMIC DNA]</scope>
</reference>
<comment type="caution">
    <text evidence="2">The sequence shown here is derived from an EMBL/GenBank/DDBJ whole genome shotgun (WGS) entry which is preliminary data.</text>
</comment>
<dbReference type="EMBL" id="BFAA01019634">
    <property type="protein sequence ID" value="GCB82632.1"/>
    <property type="molecule type" value="Genomic_DNA"/>
</dbReference>
<organism evidence="2 3">
    <name type="scientific">Scyliorhinus torazame</name>
    <name type="common">Cloudy catshark</name>
    <name type="synonym">Catulus torazame</name>
    <dbReference type="NCBI Taxonomy" id="75743"/>
    <lineage>
        <taxon>Eukaryota</taxon>
        <taxon>Metazoa</taxon>
        <taxon>Chordata</taxon>
        <taxon>Craniata</taxon>
        <taxon>Vertebrata</taxon>
        <taxon>Chondrichthyes</taxon>
        <taxon>Elasmobranchii</taxon>
        <taxon>Galeomorphii</taxon>
        <taxon>Galeoidea</taxon>
        <taxon>Carcharhiniformes</taxon>
        <taxon>Scyliorhinidae</taxon>
        <taxon>Scyliorhinus</taxon>
    </lineage>
</organism>
<proteinExistence type="predicted"/>
<gene>
    <name evidence="2" type="ORF">scyTo_0021663</name>
</gene>
<evidence type="ECO:0000313" key="2">
    <source>
        <dbReference type="EMBL" id="GCB82632.1"/>
    </source>
</evidence>
<feature type="region of interest" description="Disordered" evidence="1">
    <location>
        <begin position="1"/>
        <end position="26"/>
    </location>
</feature>
<keyword evidence="3" id="KW-1185">Reference proteome</keyword>
<dbReference type="AlphaFoldDB" id="A0A401QBA2"/>
<protein>
    <submittedName>
        <fullName evidence="2">Uncharacterized protein</fullName>
    </submittedName>
</protein>
<accession>A0A401QBA2</accession>
<sequence>MMPDPADGANSKSIDPRTRPAGKNNTTWNTEILFSEEFHHFKRVRNQGDNQPHLENPTGKCIRKVKHSSQSINLIRFDKLIAWLMKLGRMQIKRQGSES</sequence>
<evidence type="ECO:0000256" key="1">
    <source>
        <dbReference type="SAM" id="MobiDB-lite"/>
    </source>
</evidence>